<feature type="transmembrane region" description="Helical" evidence="6">
    <location>
        <begin position="257"/>
        <end position="277"/>
    </location>
</feature>
<dbReference type="GO" id="GO:0004307">
    <property type="term" value="F:ethanolaminephosphotransferase activity"/>
    <property type="evidence" value="ECO:0007669"/>
    <property type="project" value="TreeGrafter"/>
</dbReference>
<evidence type="ECO:0008006" key="9">
    <source>
        <dbReference type="Google" id="ProtNLM"/>
    </source>
</evidence>
<keyword evidence="3 5" id="KW-0808">Transferase</keyword>
<feature type="transmembrane region" description="Helical" evidence="6">
    <location>
        <begin position="289"/>
        <end position="307"/>
    </location>
</feature>
<keyword evidence="4 6" id="KW-0472">Membrane</keyword>
<dbReference type="InterPro" id="IPR048254">
    <property type="entry name" value="CDP_ALCOHOL_P_TRANSF_CS"/>
</dbReference>
<evidence type="ECO:0000256" key="2">
    <source>
        <dbReference type="ARBA" id="ARBA00010441"/>
    </source>
</evidence>
<organism evidence="7 8">
    <name type="scientific">Glossina brevipalpis</name>
    <dbReference type="NCBI Taxonomy" id="37001"/>
    <lineage>
        <taxon>Eukaryota</taxon>
        <taxon>Metazoa</taxon>
        <taxon>Ecdysozoa</taxon>
        <taxon>Arthropoda</taxon>
        <taxon>Hexapoda</taxon>
        <taxon>Insecta</taxon>
        <taxon>Pterygota</taxon>
        <taxon>Neoptera</taxon>
        <taxon>Endopterygota</taxon>
        <taxon>Diptera</taxon>
        <taxon>Brachycera</taxon>
        <taxon>Muscomorpha</taxon>
        <taxon>Hippoboscoidea</taxon>
        <taxon>Glossinidae</taxon>
        <taxon>Glossina</taxon>
    </lineage>
</organism>
<dbReference type="GO" id="GO:0005794">
    <property type="term" value="C:Golgi apparatus"/>
    <property type="evidence" value="ECO:0007669"/>
    <property type="project" value="TreeGrafter"/>
</dbReference>
<dbReference type="PROSITE" id="PS00379">
    <property type="entry name" value="CDP_ALCOHOL_P_TRANSF"/>
    <property type="match status" value="1"/>
</dbReference>
<comment type="subcellular location">
    <subcellularLocation>
        <location evidence="1">Membrane</location>
    </subcellularLocation>
</comment>
<evidence type="ECO:0000256" key="3">
    <source>
        <dbReference type="ARBA" id="ARBA00022679"/>
    </source>
</evidence>
<proteinExistence type="inferred from homology"/>
<keyword evidence="6" id="KW-1133">Transmembrane helix</keyword>
<evidence type="ECO:0000256" key="4">
    <source>
        <dbReference type="ARBA" id="ARBA00023136"/>
    </source>
</evidence>
<dbReference type="InterPro" id="IPR043130">
    <property type="entry name" value="CDP-OH_PTrfase_TM_dom"/>
</dbReference>
<evidence type="ECO:0000313" key="7">
    <source>
        <dbReference type="EnsemblMetazoa" id="GBRI036271-PA"/>
    </source>
</evidence>
<evidence type="ECO:0000256" key="5">
    <source>
        <dbReference type="RuleBase" id="RU003750"/>
    </source>
</evidence>
<name>A0A1A9WXN7_9MUSC</name>
<dbReference type="GO" id="GO:0005789">
    <property type="term" value="C:endoplasmic reticulum membrane"/>
    <property type="evidence" value="ECO:0007669"/>
    <property type="project" value="TreeGrafter"/>
</dbReference>
<protein>
    <recommendedName>
        <fullName evidence="9">Selenoprotein I</fullName>
    </recommendedName>
</protein>
<evidence type="ECO:0000256" key="1">
    <source>
        <dbReference type="ARBA" id="ARBA00004370"/>
    </source>
</evidence>
<feature type="transmembrane region" description="Helical" evidence="6">
    <location>
        <begin position="338"/>
        <end position="355"/>
    </location>
</feature>
<dbReference type="FunFam" id="1.20.120.1760:FF:000016">
    <property type="entry name" value="ethanolaminephosphotransferase 1"/>
    <property type="match status" value="1"/>
</dbReference>
<feature type="transmembrane region" description="Helical" evidence="6">
    <location>
        <begin position="85"/>
        <end position="103"/>
    </location>
</feature>
<dbReference type="PIRSF" id="PIRSF015665">
    <property type="entry name" value="CHOPT"/>
    <property type="match status" value="1"/>
</dbReference>
<dbReference type="EnsemblMetazoa" id="GBRI036271-RA">
    <property type="protein sequence ID" value="GBRI036271-PA"/>
    <property type="gene ID" value="GBRI036271"/>
</dbReference>
<keyword evidence="6" id="KW-0812">Transmembrane</keyword>
<dbReference type="InterPro" id="IPR000462">
    <property type="entry name" value="CDP-OH_P_trans"/>
</dbReference>
<reference evidence="8" key="1">
    <citation type="submission" date="2014-03" db="EMBL/GenBank/DDBJ databases">
        <authorList>
            <person name="Aksoy S."/>
            <person name="Warren W."/>
            <person name="Wilson R.K."/>
        </authorList>
    </citation>
    <scope>NUCLEOTIDE SEQUENCE [LARGE SCALE GENOMIC DNA]</scope>
    <source>
        <strain evidence="8">IAEA</strain>
    </source>
</reference>
<evidence type="ECO:0000256" key="6">
    <source>
        <dbReference type="SAM" id="Phobius"/>
    </source>
</evidence>
<dbReference type="AlphaFoldDB" id="A0A1A9WXN7"/>
<keyword evidence="8" id="KW-1185">Reference proteome</keyword>
<dbReference type="InterPro" id="IPR014472">
    <property type="entry name" value="CHOPT"/>
</dbReference>
<feature type="transmembrane region" description="Helical" evidence="6">
    <location>
        <begin position="52"/>
        <end position="73"/>
    </location>
</feature>
<dbReference type="PANTHER" id="PTHR10414:SF36">
    <property type="entry name" value="GH11618P"/>
    <property type="match status" value="1"/>
</dbReference>
<dbReference type="STRING" id="37001.A0A1A9WXN7"/>
<dbReference type="Proteomes" id="UP000091820">
    <property type="component" value="Unassembled WGS sequence"/>
</dbReference>
<dbReference type="PANTHER" id="PTHR10414">
    <property type="entry name" value="ETHANOLAMINEPHOSPHOTRANSFERASE"/>
    <property type="match status" value="1"/>
</dbReference>
<dbReference type="GO" id="GO:0006646">
    <property type="term" value="P:phosphatidylethanolamine biosynthetic process"/>
    <property type="evidence" value="ECO:0007669"/>
    <property type="project" value="TreeGrafter"/>
</dbReference>
<feature type="transmembrane region" description="Helical" evidence="6">
    <location>
        <begin position="218"/>
        <end position="237"/>
    </location>
</feature>
<comment type="similarity">
    <text evidence="2 5">Belongs to the CDP-alcohol phosphatidyltransferase class-I family.</text>
</comment>
<dbReference type="Gene3D" id="1.20.120.1760">
    <property type="match status" value="1"/>
</dbReference>
<sequence>MLGIKYLSQAHLKGFERYKYNSIDTSYLSVYVMHPFWNNCVKFLPMWLAPNIITFIGFLLTVVNFLLIAYYDWDFTAANSKENTVPSWVWSVAALNILLYYNLDGMDGKQARRTGTSGPLGELFDHGLDSYSAGLIPIYMFSLFGSNDLPPIRMFSVLWTVFLNFYLTHVEKYNTGVMFLPWAYDVTMWGVSITMFVTTLLGPSIWHYRIFFDLSMANMFEFVLIGSGIITSHPIILKNIYMSYKNKTGKMRPILEAVRPLFAFVWLFVITLIWSLYSRNGIINLEPRILFLLFGTLFSNIAVRRTPNNREHSLNSSYLQSRLIVAQMSDTRCDAFNILMWPLVAIVAISCFPWYKQLMGVDIAAHTERWIVQALTIFVTIAHIHYGQGVVREMCDHFNIRCFKITSIVLLEQELQQNATV</sequence>
<accession>A0A1A9WXN7</accession>
<evidence type="ECO:0000313" key="8">
    <source>
        <dbReference type="Proteomes" id="UP000091820"/>
    </source>
</evidence>
<feature type="transmembrane region" description="Helical" evidence="6">
    <location>
        <begin position="187"/>
        <end position="206"/>
    </location>
</feature>
<reference evidence="7" key="2">
    <citation type="submission" date="2020-05" db="UniProtKB">
        <authorList>
            <consortium name="EnsemblMetazoa"/>
        </authorList>
    </citation>
    <scope>IDENTIFICATION</scope>
    <source>
        <strain evidence="7">IAEA</strain>
    </source>
</reference>
<dbReference type="VEuPathDB" id="VectorBase:GBRI036271"/>
<dbReference type="Pfam" id="PF01066">
    <property type="entry name" value="CDP-OH_P_transf"/>
    <property type="match status" value="1"/>
</dbReference>